<feature type="transmembrane region" description="Helical" evidence="7">
    <location>
        <begin position="47"/>
        <end position="72"/>
    </location>
</feature>
<feature type="domain" description="TRAP C4-dicarboxylate transport system permease DctM subunit" evidence="8">
    <location>
        <begin position="7"/>
        <end position="418"/>
    </location>
</feature>
<evidence type="ECO:0000313" key="10">
    <source>
        <dbReference type="Proteomes" id="UP000799092"/>
    </source>
</evidence>
<keyword evidence="3" id="KW-0997">Cell inner membrane</keyword>
<dbReference type="OrthoDB" id="9785600at2"/>
<dbReference type="PIRSF" id="PIRSF006066">
    <property type="entry name" value="HI0050"/>
    <property type="match status" value="1"/>
</dbReference>
<evidence type="ECO:0000256" key="2">
    <source>
        <dbReference type="ARBA" id="ARBA00022475"/>
    </source>
</evidence>
<keyword evidence="6 7" id="KW-0472">Membrane</keyword>
<feature type="transmembrane region" description="Helical" evidence="7">
    <location>
        <begin position="139"/>
        <end position="161"/>
    </location>
</feature>
<reference evidence="9" key="1">
    <citation type="submission" date="2019-11" db="EMBL/GenBank/DDBJ databases">
        <authorList>
            <person name="Li J."/>
        </authorList>
    </citation>
    <scope>NUCLEOTIDE SEQUENCE</scope>
    <source>
        <strain evidence="9">B6B</strain>
    </source>
</reference>
<keyword evidence="10" id="KW-1185">Reference proteome</keyword>
<keyword evidence="4 7" id="KW-0812">Transmembrane</keyword>
<name>A0A6A8DEG5_9BACI</name>
<dbReference type="EMBL" id="WJNG01000013">
    <property type="protein sequence ID" value="MRH44033.1"/>
    <property type="molecule type" value="Genomic_DNA"/>
</dbReference>
<dbReference type="AlphaFoldDB" id="A0A6A8DEG5"/>
<gene>
    <name evidence="9" type="ORF">GH741_15425</name>
</gene>
<evidence type="ECO:0000256" key="4">
    <source>
        <dbReference type="ARBA" id="ARBA00022692"/>
    </source>
</evidence>
<feature type="transmembrane region" description="Helical" evidence="7">
    <location>
        <begin position="269"/>
        <end position="294"/>
    </location>
</feature>
<evidence type="ECO:0000259" key="8">
    <source>
        <dbReference type="Pfam" id="PF06808"/>
    </source>
</evidence>
<comment type="subcellular location">
    <subcellularLocation>
        <location evidence="1">Cell inner membrane</location>
        <topology evidence="1">Multi-pass membrane protein</topology>
    </subcellularLocation>
</comment>
<evidence type="ECO:0000256" key="5">
    <source>
        <dbReference type="ARBA" id="ARBA00022989"/>
    </source>
</evidence>
<feature type="transmembrane region" description="Helical" evidence="7">
    <location>
        <begin position="314"/>
        <end position="341"/>
    </location>
</feature>
<evidence type="ECO:0000256" key="7">
    <source>
        <dbReference type="SAM" id="Phobius"/>
    </source>
</evidence>
<sequence>MLTTLMAIMIVLLLLNFPMMIPLIVAPVAILLIYFPNLGPDLLMSQLLTGIESPVLLCVPLFIFAADIMTAGKTSERLLDFIGAFVGHMRGGYAVTTSAACTLFGAISGSTQATVVAIGKPMRQRLLKAGYNDSSAIALIINSSDVALLVPPSIGMIIYALAAGSGVSVGDLFIAGIIPGIIVFLSFATYSYFYAKVKNIPLAEKVDWNARLKFFLKALLPLGFPILIIGGIYTGTFTPVEAAGISVLYAFILEFIIYRSIPIKNLPKIALSTGLVTSAVFVLVAGGQVFTWVLGYARIPQQITEAVLGTDPSAIYVLIMVSIFFFIGCMFVDPIVVILILTPIFVPAASAAGVDLIHLGIIVTFQAALGSATPPFGVDIFTASAVFNKSYLDVIRGTPPFIIMLLIIGVLLIAFPQLSLVLVN</sequence>
<dbReference type="GO" id="GO:0022857">
    <property type="term" value="F:transmembrane transporter activity"/>
    <property type="evidence" value="ECO:0007669"/>
    <property type="project" value="TreeGrafter"/>
</dbReference>
<feature type="transmembrane region" description="Helical" evidence="7">
    <location>
        <begin position="173"/>
        <end position="193"/>
    </location>
</feature>
<dbReference type="GO" id="GO:0005886">
    <property type="term" value="C:plasma membrane"/>
    <property type="evidence" value="ECO:0007669"/>
    <property type="project" value="UniProtKB-SubCell"/>
</dbReference>
<dbReference type="NCBIfam" id="TIGR00786">
    <property type="entry name" value="dctM"/>
    <property type="match status" value="1"/>
</dbReference>
<dbReference type="InterPro" id="IPR004681">
    <property type="entry name" value="TRAP_DctM"/>
</dbReference>
<evidence type="ECO:0000256" key="6">
    <source>
        <dbReference type="ARBA" id="ARBA00023136"/>
    </source>
</evidence>
<feature type="transmembrane region" description="Helical" evidence="7">
    <location>
        <begin position="6"/>
        <end position="35"/>
    </location>
</feature>
<keyword evidence="5 7" id="KW-1133">Transmembrane helix</keyword>
<feature type="transmembrane region" description="Helical" evidence="7">
    <location>
        <begin position="214"/>
        <end position="233"/>
    </location>
</feature>
<feature type="transmembrane region" description="Helical" evidence="7">
    <location>
        <begin position="239"/>
        <end position="257"/>
    </location>
</feature>
<protein>
    <submittedName>
        <fullName evidence="9">TRAP transporter large permease subunit</fullName>
    </submittedName>
</protein>
<organism evidence="9 10">
    <name type="scientific">Aquibacillus halophilus</name>
    <dbReference type="NCBI Taxonomy" id="930132"/>
    <lineage>
        <taxon>Bacteria</taxon>
        <taxon>Bacillati</taxon>
        <taxon>Bacillota</taxon>
        <taxon>Bacilli</taxon>
        <taxon>Bacillales</taxon>
        <taxon>Bacillaceae</taxon>
        <taxon>Aquibacillus</taxon>
    </lineage>
</organism>
<dbReference type="RefSeq" id="WP_153737641.1">
    <property type="nucleotide sequence ID" value="NZ_WJNG01000013.1"/>
</dbReference>
<feature type="transmembrane region" description="Helical" evidence="7">
    <location>
        <begin position="401"/>
        <end position="423"/>
    </location>
</feature>
<evidence type="ECO:0000256" key="3">
    <source>
        <dbReference type="ARBA" id="ARBA00022519"/>
    </source>
</evidence>
<keyword evidence="2" id="KW-1003">Cell membrane</keyword>
<accession>A0A6A8DEG5</accession>
<dbReference type="InterPro" id="IPR010656">
    <property type="entry name" value="DctM"/>
</dbReference>
<dbReference type="Pfam" id="PF06808">
    <property type="entry name" value="DctM"/>
    <property type="match status" value="1"/>
</dbReference>
<comment type="caution">
    <text evidence="9">The sequence shown here is derived from an EMBL/GenBank/DDBJ whole genome shotgun (WGS) entry which is preliminary data.</text>
</comment>
<evidence type="ECO:0000256" key="1">
    <source>
        <dbReference type="ARBA" id="ARBA00004429"/>
    </source>
</evidence>
<evidence type="ECO:0000313" key="9">
    <source>
        <dbReference type="EMBL" id="MRH44033.1"/>
    </source>
</evidence>
<proteinExistence type="predicted"/>
<dbReference type="Proteomes" id="UP000799092">
    <property type="component" value="Unassembled WGS sequence"/>
</dbReference>
<dbReference type="PANTHER" id="PTHR33362">
    <property type="entry name" value="SIALIC ACID TRAP TRANSPORTER PERMEASE PROTEIN SIAT-RELATED"/>
    <property type="match status" value="1"/>
</dbReference>